<reference evidence="2" key="1">
    <citation type="submission" date="2018-05" db="EMBL/GenBank/DDBJ databases">
        <authorList>
            <person name="Lanie J.A."/>
            <person name="Ng W.-L."/>
            <person name="Kazmierczak K.M."/>
            <person name="Andrzejewski T.M."/>
            <person name="Davidsen T.M."/>
            <person name="Wayne K.J."/>
            <person name="Tettelin H."/>
            <person name="Glass J.I."/>
            <person name="Rusch D."/>
            <person name="Podicherti R."/>
            <person name="Tsui H.-C.T."/>
            <person name="Winkler M.E."/>
        </authorList>
    </citation>
    <scope>NUCLEOTIDE SEQUENCE</scope>
</reference>
<accession>A0A383DTB4</accession>
<proteinExistence type="predicted"/>
<protein>
    <submittedName>
        <fullName evidence="2">Uncharacterized protein</fullName>
    </submittedName>
</protein>
<dbReference type="AlphaFoldDB" id="A0A383DTB4"/>
<feature type="region of interest" description="Disordered" evidence="1">
    <location>
        <begin position="21"/>
        <end position="75"/>
    </location>
</feature>
<dbReference type="EMBL" id="UINC01219817">
    <property type="protein sequence ID" value="SVE47465.1"/>
    <property type="molecule type" value="Genomic_DNA"/>
</dbReference>
<gene>
    <name evidence="2" type="ORF">METZ01_LOCUS500319</name>
</gene>
<name>A0A383DTB4_9ZZZZ</name>
<evidence type="ECO:0000313" key="2">
    <source>
        <dbReference type="EMBL" id="SVE47465.1"/>
    </source>
</evidence>
<organism evidence="2">
    <name type="scientific">marine metagenome</name>
    <dbReference type="NCBI Taxonomy" id="408172"/>
    <lineage>
        <taxon>unclassified sequences</taxon>
        <taxon>metagenomes</taxon>
        <taxon>ecological metagenomes</taxon>
    </lineage>
</organism>
<sequence>MRNLYRENQVKIISKGIHLYSSEQKSNGHDDVKQPDMGTGPAGLGPGTAARERAPAPPWGVTPGAVRIQMHDDAL</sequence>
<evidence type="ECO:0000256" key="1">
    <source>
        <dbReference type="SAM" id="MobiDB-lite"/>
    </source>
</evidence>